<protein>
    <submittedName>
        <fullName evidence="2">Uncharacterized protein</fullName>
    </submittedName>
</protein>
<keyword evidence="1" id="KW-0472">Membrane</keyword>
<evidence type="ECO:0000313" key="3">
    <source>
        <dbReference type="Proteomes" id="UP000461730"/>
    </source>
</evidence>
<evidence type="ECO:0000256" key="1">
    <source>
        <dbReference type="SAM" id="Phobius"/>
    </source>
</evidence>
<keyword evidence="3" id="KW-1185">Reference proteome</keyword>
<reference evidence="2 3" key="1">
    <citation type="submission" date="2019-12" db="EMBL/GenBank/DDBJ databases">
        <title>Chitinophaga sp. strain ysch24 (GDMCC 1.1355), whole genome shotgun sequence.</title>
        <authorList>
            <person name="Zhang X."/>
        </authorList>
    </citation>
    <scope>NUCLEOTIDE SEQUENCE [LARGE SCALE GENOMIC DNA]</scope>
    <source>
        <strain evidence="3">ysch24</strain>
    </source>
</reference>
<feature type="transmembrane region" description="Helical" evidence="1">
    <location>
        <begin position="67"/>
        <end position="86"/>
    </location>
</feature>
<organism evidence="2 3">
    <name type="scientific">Chitinophaga tropicalis</name>
    <dbReference type="NCBI Taxonomy" id="2683588"/>
    <lineage>
        <taxon>Bacteria</taxon>
        <taxon>Pseudomonadati</taxon>
        <taxon>Bacteroidota</taxon>
        <taxon>Chitinophagia</taxon>
        <taxon>Chitinophagales</taxon>
        <taxon>Chitinophagaceae</taxon>
        <taxon>Chitinophaga</taxon>
    </lineage>
</organism>
<feature type="transmembrane region" description="Helical" evidence="1">
    <location>
        <begin position="12"/>
        <end position="31"/>
    </location>
</feature>
<gene>
    <name evidence="2" type="ORF">GO493_12775</name>
</gene>
<dbReference type="RefSeq" id="WP_157306569.1">
    <property type="nucleotide sequence ID" value="NZ_WRXN01000005.1"/>
</dbReference>
<sequence length="111" mass="12574">MKNDNKRGVELKVVGVVTFVVTILAVFVYALEGILLLPLMKEAISAVVNNESSGREKLAYTALVVEVKSWIALLVSYFLFGIYLLFSKNRWGRETTIAYRISLLLVFFLRI</sequence>
<proteinExistence type="predicted"/>
<dbReference type="EMBL" id="WRXN01000005">
    <property type="protein sequence ID" value="MVT09139.1"/>
    <property type="molecule type" value="Genomic_DNA"/>
</dbReference>
<accession>A0A7K1U475</accession>
<name>A0A7K1U475_9BACT</name>
<keyword evidence="1" id="KW-0812">Transmembrane</keyword>
<evidence type="ECO:0000313" key="2">
    <source>
        <dbReference type="EMBL" id="MVT09139.1"/>
    </source>
</evidence>
<keyword evidence="1" id="KW-1133">Transmembrane helix</keyword>
<comment type="caution">
    <text evidence="2">The sequence shown here is derived from an EMBL/GenBank/DDBJ whole genome shotgun (WGS) entry which is preliminary data.</text>
</comment>
<dbReference type="AlphaFoldDB" id="A0A7K1U475"/>
<dbReference type="Proteomes" id="UP000461730">
    <property type="component" value="Unassembled WGS sequence"/>
</dbReference>